<keyword evidence="2" id="KW-0472">Membrane</keyword>
<dbReference type="PANTHER" id="PTHR34219:SF4">
    <property type="entry name" value="PEPSY DOMAIN-CONTAINING PROTEIN"/>
    <property type="match status" value="1"/>
</dbReference>
<feature type="transmembrane region" description="Helical" evidence="2">
    <location>
        <begin position="459"/>
        <end position="477"/>
    </location>
</feature>
<feature type="transmembrane region" description="Helical" evidence="2">
    <location>
        <begin position="394"/>
        <end position="417"/>
    </location>
</feature>
<feature type="transmembrane region" description="Helical" evidence="2">
    <location>
        <begin position="12"/>
        <end position="36"/>
    </location>
</feature>
<proteinExistence type="predicted"/>
<sequence>MKETFFRSMTWLHTWVGLLVCWVLLLVFFAGTVSYYRYEISLWTKPEIHSDVLQAYQTDNLVHQLQEGQAYLSAHAENAKDWRINFPTERKPYLSYSWQTHPEPGERRGQFIEHIAHIDGQDMVTDIRGSRGGNFFYRLHFDLHYMPAKIARWIVGFCTMFMLLALISGIVIHKRIFKDFFSFRRNKGGRSWLDAHNISSVLALPYHLMITYTGLITLMLMYMPWGVITAYEGDARAFRAELKPGREQVAASGTPAPLIQLSTLLPAVKASWGNTPIKQVVISNIDDENSRISFYQNTQQSVTDLRIPLIFSGVSGEQLSQASDTPSAAHATHDTLMSLHTARFAEPVLRLFFFICGFMGCAMIATGTLLWAVKIRQKQQKLIKQGNKPSFGLRLVEGLNLTFIAGLPLATGAFFYANRLLPTQMADRAQWEVHSFFAVIFLTAVLAYFDRSLTSWRRVLGLSAVAFMAIPLLNWATSSQHLFQNIASHQWALAGFDLLSLLIGIALWFARRKLAQTHTKSSNRVAASASRANKGKRVPTASAKVASDPELSAKEGE</sequence>
<dbReference type="PANTHER" id="PTHR34219">
    <property type="entry name" value="IRON-REGULATED INNER MEMBRANE PROTEIN-RELATED"/>
    <property type="match status" value="1"/>
</dbReference>
<dbReference type="Proteomes" id="UP000267448">
    <property type="component" value="Unassembled WGS sequence"/>
</dbReference>
<accession>A0A431WSE6</accession>
<evidence type="ECO:0000313" key="4">
    <source>
        <dbReference type="Proteomes" id="UP000267448"/>
    </source>
</evidence>
<reference evidence="3 4" key="1">
    <citation type="submission" date="2018-12" db="EMBL/GenBank/DDBJ databases">
        <authorList>
            <person name="Yu L."/>
        </authorList>
    </citation>
    <scope>NUCLEOTIDE SEQUENCE [LARGE SCALE GENOMIC DNA]</scope>
    <source>
        <strain evidence="3 4">HAW-EB2</strain>
    </source>
</reference>
<dbReference type="Pfam" id="PF03929">
    <property type="entry name" value="PepSY_TM"/>
    <property type="match status" value="1"/>
</dbReference>
<comment type="caution">
    <text evidence="3">The sequence shown here is derived from an EMBL/GenBank/DDBJ whole genome shotgun (WGS) entry which is preliminary data.</text>
</comment>
<keyword evidence="4" id="KW-1185">Reference proteome</keyword>
<evidence type="ECO:0000256" key="1">
    <source>
        <dbReference type="SAM" id="MobiDB-lite"/>
    </source>
</evidence>
<dbReference type="AlphaFoldDB" id="A0A431WSE6"/>
<dbReference type="OrthoDB" id="9776609at2"/>
<evidence type="ECO:0000313" key="3">
    <source>
        <dbReference type="EMBL" id="RTR38391.1"/>
    </source>
</evidence>
<protein>
    <submittedName>
        <fullName evidence="3">PepSY domain-containing protein</fullName>
    </submittedName>
</protein>
<feature type="region of interest" description="Disordered" evidence="1">
    <location>
        <begin position="524"/>
        <end position="557"/>
    </location>
</feature>
<feature type="transmembrane region" description="Helical" evidence="2">
    <location>
        <begin position="193"/>
        <end position="222"/>
    </location>
</feature>
<dbReference type="RefSeq" id="WP_126520634.1">
    <property type="nucleotide sequence ID" value="NZ_RXNU01000006.1"/>
</dbReference>
<feature type="transmembrane region" description="Helical" evidence="2">
    <location>
        <begin position="351"/>
        <end position="373"/>
    </location>
</feature>
<name>A0A431WSE6_9GAMM</name>
<feature type="transmembrane region" description="Helical" evidence="2">
    <location>
        <begin position="429"/>
        <end position="447"/>
    </location>
</feature>
<organism evidence="3 4">
    <name type="scientific">Shewanella canadensis</name>
    <dbReference type="NCBI Taxonomy" id="271096"/>
    <lineage>
        <taxon>Bacteria</taxon>
        <taxon>Pseudomonadati</taxon>
        <taxon>Pseudomonadota</taxon>
        <taxon>Gammaproteobacteria</taxon>
        <taxon>Alteromonadales</taxon>
        <taxon>Shewanellaceae</taxon>
        <taxon>Shewanella</taxon>
    </lineage>
</organism>
<evidence type="ECO:0000256" key="2">
    <source>
        <dbReference type="SAM" id="Phobius"/>
    </source>
</evidence>
<feature type="transmembrane region" description="Helical" evidence="2">
    <location>
        <begin position="489"/>
        <end position="510"/>
    </location>
</feature>
<gene>
    <name evidence="3" type="ORF">EKG38_12775</name>
</gene>
<dbReference type="InterPro" id="IPR005625">
    <property type="entry name" value="PepSY-ass_TM"/>
</dbReference>
<keyword evidence="2" id="KW-0812">Transmembrane</keyword>
<keyword evidence="2" id="KW-1133">Transmembrane helix</keyword>
<feature type="transmembrane region" description="Helical" evidence="2">
    <location>
        <begin position="150"/>
        <end position="172"/>
    </location>
</feature>
<dbReference type="EMBL" id="RXNU01000006">
    <property type="protein sequence ID" value="RTR38391.1"/>
    <property type="molecule type" value="Genomic_DNA"/>
</dbReference>